<protein>
    <recommendedName>
        <fullName evidence="3">Transposase</fullName>
    </recommendedName>
</protein>
<evidence type="ECO:0008006" key="3">
    <source>
        <dbReference type="Google" id="ProtNLM"/>
    </source>
</evidence>
<proteinExistence type="predicted"/>
<comment type="caution">
    <text evidence="1">The sequence shown here is derived from an EMBL/GenBank/DDBJ whole genome shotgun (WGS) entry which is preliminary data.</text>
</comment>
<dbReference type="Proteomes" id="UP001163105">
    <property type="component" value="Unassembled WGS sequence"/>
</dbReference>
<sequence length="136" mass="15418">MPHPQSIATLNPMDVRWDIKQSKKVTYTFPIFGTIDSRAQLDLKMKALQTMTAFCQGKLVDWCVIDIDFRHRSADCLTMTVYSYGVKDWPRSIAGIPDGVTVDVETFYGGVRHAQRASDLEGHRYSYVKSSKPNPT</sequence>
<reference evidence="1" key="1">
    <citation type="submission" date="2023-01" db="EMBL/GenBank/DDBJ databases">
        <title>The growth and conidiation of Purpureocillium lavendulum are regulated by nitrogen source and histone H3K14 acetylation.</title>
        <authorList>
            <person name="Tang P."/>
            <person name="Han J."/>
            <person name="Zhang C."/>
            <person name="Tang P."/>
            <person name="Qi F."/>
            <person name="Zhang K."/>
            <person name="Liang L."/>
        </authorList>
    </citation>
    <scope>NUCLEOTIDE SEQUENCE</scope>
    <source>
        <strain evidence="1">YMF1.00683</strain>
    </source>
</reference>
<name>A0AB34FTG0_9HYPO</name>
<dbReference type="EMBL" id="JAQHRD010000004">
    <property type="protein sequence ID" value="KAJ6442220.1"/>
    <property type="molecule type" value="Genomic_DNA"/>
</dbReference>
<accession>A0AB34FTG0</accession>
<gene>
    <name evidence="1" type="ORF">O9K51_05773</name>
</gene>
<organism evidence="1 2">
    <name type="scientific">Purpureocillium lavendulum</name>
    <dbReference type="NCBI Taxonomy" id="1247861"/>
    <lineage>
        <taxon>Eukaryota</taxon>
        <taxon>Fungi</taxon>
        <taxon>Dikarya</taxon>
        <taxon>Ascomycota</taxon>
        <taxon>Pezizomycotina</taxon>
        <taxon>Sordariomycetes</taxon>
        <taxon>Hypocreomycetidae</taxon>
        <taxon>Hypocreales</taxon>
        <taxon>Ophiocordycipitaceae</taxon>
        <taxon>Purpureocillium</taxon>
    </lineage>
</organism>
<evidence type="ECO:0000313" key="2">
    <source>
        <dbReference type="Proteomes" id="UP001163105"/>
    </source>
</evidence>
<evidence type="ECO:0000313" key="1">
    <source>
        <dbReference type="EMBL" id="KAJ6442220.1"/>
    </source>
</evidence>
<dbReference type="AlphaFoldDB" id="A0AB34FTG0"/>
<keyword evidence="2" id="KW-1185">Reference proteome</keyword>